<evidence type="ECO:0000256" key="1">
    <source>
        <dbReference type="SAM" id="MobiDB-lite"/>
    </source>
</evidence>
<proteinExistence type="predicted"/>
<comment type="caution">
    <text evidence="2">The sequence shown here is derived from an EMBL/GenBank/DDBJ whole genome shotgun (WGS) entry which is preliminary data.</text>
</comment>
<dbReference type="EMBL" id="WHUW01000007">
    <property type="protein sequence ID" value="KAF8444061.1"/>
    <property type="molecule type" value="Genomic_DNA"/>
</dbReference>
<dbReference type="AlphaFoldDB" id="A0AAD4GHI9"/>
<gene>
    <name evidence="2" type="ORF">L210DRAFT_3502707</name>
</gene>
<feature type="compositionally biased region" description="Basic and acidic residues" evidence="1">
    <location>
        <begin position="136"/>
        <end position="145"/>
    </location>
</feature>
<organism evidence="2 3">
    <name type="scientific">Boletus edulis BED1</name>
    <dbReference type="NCBI Taxonomy" id="1328754"/>
    <lineage>
        <taxon>Eukaryota</taxon>
        <taxon>Fungi</taxon>
        <taxon>Dikarya</taxon>
        <taxon>Basidiomycota</taxon>
        <taxon>Agaricomycotina</taxon>
        <taxon>Agaricomycetes</taxon>
        <taxon>Agaricomycetidae</taxon>
        <taxon>Boletales</taxon>
        <taxon>Boletineae</taxon>
        <taxon>Boletaceae</taxon>
        <taxon>Boletoideae</taxon>
        <taxon>Boletus</taxon>
    </lineage>
</organism>
<reference evidence="2" key="1">
    <citation type="submission" date="2019-10" db="EMBL/GenBank/DDBJ databases">
        <authorList>
            <consortium name="DOE Joint Genome Institute"/>
            <person name="Kuo A."/>
            <person name="Miyauchi S."/>
            <person name="Kiss E."/>
            <person name="Drula E."/>
            <person name="Kohler A."/>
            <person name="Sanchez-Garcia M."/>
            <person name="Andreopoulos B."/>
            <person name="Barry K.W."/>
            <person name="Bonito G."/>
            <person name="Buee M."/>
            <person name="Carver A."/>
            <person name="Chen C."/>
            <person name="Cichocki N."/>
            <person name="Clum A."/>
            <person name="Culley D."/>
            <person name="Crous P.W."/>
            <person name="Fauchery L."/>
            <person name="Girlanda M."/>
            <person name="Hayes R."/>
            <person name="Keri Z."/>
            <person name="LaButti K."/>
            <person name="Lipzen A."/>
            <person name="Lombard V."/>
            <person name="Magnuson J."/>
            <person name="Maillard F."/>
            <person name="Morin E."/>
            <person name="Murat C."/>
            <person name="Nolan M."/>
            <person name="Ohm R."/>
            <person name="Pangilinan J."/>
            <person name="Pereira M."/>
            <person name="Perotto S."/>
            <person name="Peter M."/>
            <person name="Riley R."/>
            <person name="Sitrit Y."/>
            <person name="Stielow B."/>
            <person name="Szollosi G."/>
            <person name="Zifcakova L."/>
            <person name="Stursova M."/>
            <person name="Spatafora J.W."/>
            <person name="Tedersoo L."/>
            <person name="Vaario L.-M."/>
            <person name="Yamada A."/>
            <person name="Yan M."/>
            <person name="Wang P."/>
            <person name="Xu J."/>
            <person name="Bruns T."/>
            <person name="Baldrian P."/>
            <person name="Vilgalys R."/>
            <person name="Henrissat B."/>
            <person name="Grigoriev I.V."/>
            <person name="Hibbett D."/>
            <person name="Nagy L.G."/>
            <person name="Martin F.M."/>
        </authorList>
    </citation>
    <scope>NUCLEOTIDE SEQUENCE</scope>
    <source>
        <strain evidence="2">BED1</strain>
    </source>
</reference>
<evidence type="ECO:0000313" key="2">
    <source>
        <dbReference type="EMBL" id="KAF8444061.1"/>
    </source>
</evidence>
<dbReference type="Proteomes" id="UP001194468">
    <property type="component" value="Unassembled WGS sequence"/>
</dbReference>
<feature type="region of interest" description="Disordered" evidence="1">
    <location>
        <begin position="126"/>
        <end position="145"/>
    </location>
</feature>
<evidence type="ECO:0000313" key="3">
    <source>
        <dbReference type="Proteomes" id="UP001194468"/>
    </source>
</evidence>
<protein>
    <submittedName>
        <fullName evidence="2">Uncharacterized protein</fullName>
    </submittedName>
</protein>
<keyword evidence="3" id="KW-1185">Reference proteome</keyword>
<reference evidence="2" key="2">
    <citation type="journal article" date="2020" name="Nat. Commun.">
        <title>Large-scale genome sequencing of mycorrhizal fungi provides insights into the early evolution of symbiotic traits.</title>
        <authorList>
            <person name="Miyauchi S."/>
            <person name="Kiss E."/>
            <person name="Kuo A."/>
            <person name="Drula E."/>
            <person name="Kohler A."/>
            <person name="Sanchez-Garcia M."/>
            <person name="Morin E."/>
            <person name="Andreopoulos B."/>
            <person name="Barry K.W."/>
            <person name="Bonito G."/>
            <person name="Buee M."/>
            <person name="Carver A."/>
            <person name="Chen C."/>
            <person name="Cichocki N."/>
            <person name="Clum A."/>
            <person name="Culley D."/>
            <person name="Crous P.W."/>
            <person name="Fauchery L."/>
            <person name="Girlanda M."/>
            <person name="Hayes R.D."/>
            <person name="Keri Z."/>
            <person name="LaButti K."/>
            <person name="Lipzen A."/>
            <person name="Lombard V."/>
            <person name="Magnuson J."/>
            <person name="Maillard F."/>
            <person name="Murat C."/>
            <person name="Nolan M."/>
            <person name="Ohm R.A."/>
            <person name="Pangilinan J."/>
            <person name="Pereira M.F."/>
            <person name="Perotto S."/>
            <person name="Peter M."/>
            <person name="Pfister S."/>
            <person name="Riley R."/>
            <person name="Sitrit Y."/>
            <person name="Stielow J.B."/>
            <person name="Szollosi G."/>
            <person name="Zifcakova L."/>
            <person name="Stursova M."/>
            <person name="Spatafora J.W."/>
            <person name="Tedersoo L."/>
            <person name="Vaario L.M."/>
            <person name="Yamada A."/>
            <person name="Yan M."/>
            <person name="Wang P."/>
            <person name="Xu J."/>
            <person name="Bruns T."/>
            <person name="Baldrian P."/>
            <person name="Vilgalys R."/>
            <person name="Dunand C."/>
            <person name="Henrissat B."/>
            <person name="Grigoriev I.V."/>
            <person name="Hibbett D."/>
            <person name="Nagy L.G."/>
            <person name="Martin F.M."/>
        </authorList>
    </citation>
    <scope>NUCLEOTIDE SEQUENCE</scope>
    <source>
        <strain evidence="2">BED1</strain>
    </source>
</reference>
<name>A0AAD4GHI9_BOLED</name>
<accession>A0AAD4GHI9</accession>
<sequence length="145" mass="16192">MEQDRADYSLATHTWHKLADALAQPREVPPSLPSPDSELLVLRASNSPKSHRAHLPRSISTRPAPDAWSIAYYPRIPNTASQESGLVPFCEEYSRKPGACPRCAAASRVPHICILSYWSPERLHAASSSLNVNPRKPSEESRRER</sequence>